<reference evidence="1" key="1">
    <citation type="journal article" date="2019" name="Sci. Rep.">
        <title>Draft genome of Tanacetum cinerariifolium, the natural source of mosquito coil.</title>
        <authorList>
            <person name="Yamashiro T."/>
            <person name="Shiraishi A."/>
            <person name="Satake H."/>
            <person name="Nakayama K."/>
        </authorList>
    </citation>
    <scope>NUCLEOTIDE SEQUENCE</scope>
</reference>
<proteinExistence type="predicted"/>
<dbReference type="AlphaFoldDB" id="A0A699R701"/>
<protein>
    <submittedName>
        <fullName evidence="1">Uncharacterized protein</fullName>
    </submittedName>
</protein>
<name>A0A699R701_TANCI</name>
<evidence type="ECO:0000313" key="1">
    <source>
        <dbReference type="EMBL" id="GFC80887.1"/>
    </source>
</evidence>
<accession>A0A699R701</accession>
<organism evidence="1">
    <name type="scientific">Tanacetum cinerariifolium</name>
    <name type="common">Dalmatian daisy</name>
    <name type="synonym">Chrysanthemum cinerariifolium</name>
    <dbReference type="NCBI Taxonomy" id="118510"/>
    <lineage>
        <taxon>Eukaryota</taxon>
        <taxon>Viridiplantae</taxon>
        <taxon>Streptophyta</taxon>
        <taxon>Embryophyta</taxon>
        <taxon>Tracheophyta</taxon>
        <taxon>Spermatophyta</taxon>
        <taxon>Magnoliopsida</taxon>
        <taxon>eudicotyledons</taxon>
        <taxon>Gunneridae</taxon>
        <taxon>Pentapetalae</taxon>
        <taxon>asterids</taxon>
        <taxon>campanulids</taxon>
        <taxon>Asterales</taxon>
        <taxon>Asteraceae</taxon>
        <taxon>Asteroideae</taxon>
        <taxon>Anthemideae</taxon>
        <taxon>Anthemidinae</taxon>
        <taxon>Tanacetum</taxon>
    </lineage>
</organism>
<dbReference type="EMBL" id="BKCJ011077186">
    <property type="protein sequence ID" value="GFC80887.1"/>
    <property type="molecule type" value="Genomic_DNA"/>
</dbReference>
<gene>
    <name evidence="1" type="ORF">Tci_852857</name>
</gene>
<sequence length="128" mass="15084">MSDISEEKVPIPKLMITRVPDQEKSPDLLSHQSFEIFQPSAKYPMMIHEKNIPTLDVPLFHFYPLDQFKYGENWVKLNDLKQALHGRHPMLIIVQYSWKCEDSYQRILSSKSSFPQLQLGIKYPNHID</sequence>
<comment type="caution">
    <text evidence="1">The sequence shown here is derived from an EMBL/GenBank/DDBJ whole genome shotgun (WGS) entry which is preliminary data.</text>
</comment>